<evidence type="ECO:0000313" key="4">
    <source>
        <dbReference type="Proteomes" id="UP001500013"/>
    </source>
</evidence>
<dbReference type="Pfam" id="PF02719">
    <property type="entry name" value="Polysacc_synt_2"/>
    <property type="match status" value="1"/>
</dbReference>
<accession>A0ABN2S8M4</accession>
<dbReference type="PANTHER" id="PTHR43318">
    <property type="entry name" value="UDP-N-ACETYLGLUCOSAMINE 4,6-DEHYDRATASE"/>
    <property type="match status" value="1"/>
</dbReference>
<comment type="similarity">
    <text evidence="1">Belongs to the polysaccharide synthase family.</text>
</comment>
<gene>
    <name evidence="3" type="ORF">GCM10009817_24480</name>
</gene>
<dbReference type="EMBL" id="BAAAPU010000007">
    <property type="protein sequence ID" value="GAA1982315.1"/>
    <property type="molecule type" value="Genomic_DNA"/>
</dbReference>
<sequence>MTSEVGTRARNGSAGRQTGLRTLIVGAGEAGKALARDLQRVKEFGLCPVGFLDDDLTKRRVRHLPVLGRLSDVLRVATAERIDVVVLAIPGLPEAEVTRLATAAARVGASVRRLPSFVGLLQRDVVGTDLRSLHVADLIGRSELHVASPEVAEIITDRTVLITGAGGSIGSELCRQVNGFAPTRLIMLDHDETNLHRLQLELRGEAFLDSHDAVVADIRDAERMRQVMAYYRPEVVFHAAALKHLPMLEQHPCEGVKSNVEGTENVLLAALEAGVERFVVISTDKAADPTSVLGATKALAEQVVKRNSGGRTLVSAVRFGNVLGSRGSLLPVLVSQMAAGRDVTITHPDVTRYFMTIEEAVGLVLEAALLTTGSETFVLDMGAPVRIVDLVANFARQLDVRDVRIRFTGLRPGEKLHESLFSEYEDCLPTSHPRIFSAETLPVHEDFDSLLLSLYDAARRNAADEVRRTLRAALPIYRPEPVGAMAAVQASAPYPDDY</sequence>
<protein>
    <recommendedName>
        <fullName evidence="2">Polysaccharide biosynthesis protein CapD-like domain-containing protein</fullName>
    </recommendedName>
</protein>
<keyword evidence="4" id="KW-1185">Reference proteome</keyword>
<evidence type="ECO:0000313" key="3">
    <source>
        <dbReference type="EMBL" id="GAA1982315.1"/>
    </source>
</evidence>
<evidence type="ECO:0000259" key="2">
    <source>
        <dbReference type="Pfam" id="PF02719"/>
    </source>
</evidence>
<comment type="caution">
    <text evidence="3">The sequence shown here is derived from an EMBL/GenBank/DDBJ whole genome shotgun (WGS) entry which is preliminary data.</text>
</comment>
<dbReference type="Proteomes" id="UP001500013">
    <property type="component" value="Unassembled WGS sequence"/>
</dbReference>
<proteinExistence type="inferred from homology"/>
<reference evidence="3 4" key="1">
    <citation type="journal article" date="2019" name="Int. J. Syst. Evol. Microbiol.">
        <title>The Global Catalogue of Microorganisms (GCM) 10K type strain sequencing project: providing services to taxonomists for standard genome sequencing and annotation.</title>
        <authorList>
            <consortium name="The Broad Institute Genomics Platform"/>
            <consortium name="The Broad Institute Genome Sequencing Center for Infectious Disease"/>
            <person name="Wu L."/>
            <person name="Ma J."/>
        </authorList>
    </citation>
    <scope>NUCLEOTIDE SEQUENCE [LARGE SCALE GENOMIC DNA]</scope>
    <source>
        <strain evidence="3 4">JCM 15628</strain>
    </source>
</reference>
<dbReference type="InterPro" id="IPR036291">
    <property type="entry name" value="NAD(P)-bd_dom_sf"/>
</dbReference>
<dbReference type="RefSeq" id="WP_344062603.1">
    <property type="nucleotide sequence ID" value="NZ_BAAAPU010000007.1"/>
</dbReference>
<evidence type="ECO:0000256" key="1">
    <source>
        <dbReference type="ARBA" id="ARBA00007430"/>
    </source>
</evidence>
<feature type="domain" description="Polysaccharide biosynthesis protein CapD-like" evidence="2">
    <location>
        <begin position="160"/>
        <end position="438"/>
    </location>
</feature>
<dbReference type="Pfam" id="PF13727">
    <property type="entry name" value="CoA_binding_3"/>
    <property type="match status" value="1"/>
</dbReference>
<dbReference type="SUPFAM" id="SSF51735">
    <property type="entry name" value="NAD(P)-binding Rossmann-fold domains"/>
    <property type="match status" value="2"/>
</dbReference>
<dbReference type="CDD" id="cd05237">
    <property type="entry name" value="UDP_invert_4-6DH_SDR_e"/>
    <property type="match status" value="1"/>
</dbReference>
<dbReference type="Gene3D" id="3.40.50.720">
    <property type="entry name" value="NAD(P)-binding Rossmann-like Domain"/>
    <property type="match status" value="2"/>
</dbReference>
<organism evidence="3 4">
    <name type="scientific">Terrabacter lapilli</name>
    <dbReference type="NCBI Taxonomy" id="436231"/>
    <lineage>
        <taxon>Bacteria</taxon>
        <taxon>Bacillati</taxon>
        <taxon>Actinomycetota</taxon>
        <taxon>Actinomycetes</taxon>
        <taxon>Micrococcales</taxon>
        <taxon>Intrasporangiaceae</taxon>
        <taxon>Terrabacter</taxon>
    </lineage>
</organism>
<dbReference type="InterPro" id="IPR003869">
    <property type="entry name" value="Polysac_CapD-like"/>
</dbReference>
<dbReference type="PANTHER" id="PTHR43318:SF1">
    <property type="entry name" value="POLYSACCHARIDE BIOSYNTHESIS PROTEIN EPSC-RELATED"/>
    <property type="match status" value="1"/>
</dbReference>
<dbReference type="InterPro" id="IPR051203">
    <property type="entry name" value="Polysaccharide_Synthase-Rel"/>
</dbReference>
<name>A0ABN2S8M4_9MICO</name>